<evidence type="ECO:0000313" key="2">
    <source>
        <dbReference type="Proteomes" id="UP001163321"/>
    </source>
</evidence>
<sequence>MEDLQAKVQSYVADLNTNITSLEGKHGPVSKYTLPEESKSGKLKLTFEKHYLKGVACSLYSLGYKCVNIHETSGELHDAITEVLGKTQPFSISGSIPLVQYLKRAGLDLTLTGFGKSSVYHGNNEYCQLSDMSNAIKILARTIAYVDASSLPPTIP</sequence>
<dbReference type="Proteomes" id="UP001163321">
    <property type="component" value="Chromosome 13"/>
</dbReference>
<comment type="caution">
    <text evidence="1">The sequence shown here is derived from an EMBL/GenBank/DDBJ whole genome shotgun (WGS) entry which is preliminary data.</text>
</comment>
<evidence type="ECO:0000313" key="1">
    <source>
        <dbReference type="EMBL" id="KAI9918040.1"/>
    </source>
</evidence>
<organism evidence="1 2">
    <name type="scientific">Peronosclerospora sorghi</name>
    <dbReference type="NCBI Taxonomy" id="230839"/>
    <lineage>
        <taxon>Eukaryota</taxon>
        <taxon>Sar</taxon>
        <taxon>Stramenopiles</taxon>
        <taxon>Oomycota</taxon>
        <taxon>Peronosporomycetes</taxon>
        <taxon>Peronosporales</taxon>
        <taxon>Peronosporaceae</taxon>
        <taxon>Peronosclerospora</taxon>
    </lineage>
</organism>
<accession>A0ACC0WGR0</accession>
<proteinExistence type="predicted"/>
<keyword evidence="2" id="KW-1185">Reference proteome</keyword>
<dbReference type="EMBL" id="CM047592">
    <property type="protein sequence ID" value="KAI9918040.1"/>
    <property type="molecule type" value="Genomic_DNA"/>
</dbReference>
<protein>
    <submittedName>
        <fullName evidence="1">Uncharacterized protein</fullName>
    </submittedName>
</protein>
<gene>
    <name evidence="1" type="ORF">PsorP6_012719</name>
</gene>
<reference evidence="1 2" key="1">
    <citation type="journal article" date="2022" name="bioRxiv">
        <title>The genome of the oomycete Peronosclerospora sorghi, a cosmopolitan pathogen of maize and sorghum, is inflated with dispersed pseudogenes.</title>
        <authorList>
            <person name="Fletcher K."/>
            <person name="Martin F."/>
            <person name="Isakeit T."/>
            <person name="Cavanaugh K."/>
            <person name="Magill C."/>
            <person name="Michelmore R."/>
        </authorList>
    </citation>
    <scope>NUCLEOTIDE SEQUENCE [LARGE SCALE GENOMIC DNA]</scope>
    <source>
        <strain evidence="1">P6</strain>
    </source>
</reference>
<name>A0ACC0WGR0_9STRA</name>